<evidence type="ECO:0000313" key="1">
    <source>
        <dbReference type="EMBL" id="GBN49333.1"/>
    </source>
</evidence>
<proteinExistence type="predicted"/>
<dbReference type="AlphaFoldDB" id="A0A4Y2PED7"/>
<keyword evidence="2" id="KW-1185">Reference proteome</keyword>
<organism evidence="1 2">
    <name type="scientific">Araneus ventricosus</name>
    <name type="common">Orbweaver spider</name>
    <name type="synonym">Epeira ventricosa</name>
    <dbReference type="NCBI Taxonomy" id="182803"/>
    <lineage>
        <taxon>Eukaryota</taxon>
        <taxon>Metazoa</taxon>
        <taxon>Ecdysozoa</taxon>
        <taxon>Arthropoda</taxon>
        <taxon>Chelicerata</taxon>
        <taxon>Arachnida</taxon>
        <taxon>Araneae</taxon>
        <taxon>Araneomorphae</taxon>
        <taxon>Entelegynae</taxon>
        <taxon>Araneoidea</taxon>
        <taxon>Araneidae</taxon>
        <taxon>Araneus</taxon>
    </lineage>
</organism>
<comment type="caution">
    <text evidence="1">The sequence shown here is derived from an EMBL/GenBank/DDBJ whole genome shotgun (WGS) entry which is preliminary data.</text>
</comment>
<dbReference type="EMBL" id="BGPR01011046">
    <property type="protein sequence ID" value="GBN49333.1"/>
    <property type="molecule type" value="Genomic_DNA"/>
</dbReference>
<evidence type="ECO:0000313" key="2">
    <source>
        <dbReference type="Proteomes" id="UP000499080"/>
    </source>
</evidence>
<sequence>MKESQDFLWVTGNISQNKNKMKDIKFSRRSAGVVFPTFSHTPLGRKSLTFDETGTAISAEFYCAQNRKPGHDAMARGNAPTLLTSCVLRFLNEEN</sequence>
<accession>A0A4Y2PED7</accession>
<reference evidence="1 2" key="1">
    <citation type="journal article" date="2019" name="Sci. Rep.">
        <title>Orb-weaving spider Araneus ventricosus genome elucidates the spidroin gene catalogue.</title>
        <authorList>
            <person name="Kono N."/>
            <person name="Nakamura H."/>
            <person name="Ohtoshi R."/>
            <person name="Moran D.A.P."/>
            <person name="Shinohara A."/>
            <person name="Yoshida Y."/>
            <person name="Fujiwara M."/>
            <person name="Mori M."/>
            <person name="Tomita M."/>
            <person name="Arakawa K."/>
        </authorList>
    </citation>
    <scope>NUCLEOTIDE SEQUENCE [LARGE SCALE GENOMIC DNA]</scope>
</reference>
<name>A0A4Y2PED7_ARAVE</name>
<dbReference type="Proteomes" id="UP000499080">
    <property type="component" value="Unassembled WGS sequence"/>
</dbReference>
<gene>
    <name evidence="1" type="ORF">AVEN_87318_1</name>
</gene>
<protein>
    <submittedName>
        <fullName evidence="1">Uncharacterized protein</fullName>
    </submittedName>
</protein>